<dbReference type="PANTHER" id="PTHR45658">
    <property type="entry name" value="GATA TRANSCRIPTION FACTOR"/>
    <property type="match status" value="1"/>
</dbReference>
<dbReference type="PANTHER" id="PTHR45658:SF134">
    <property type="entry name" value="GATA TYPE ZINC FINGER TRANSCRIPTION FACTOR FAMILY PROTEIN"/>
    <property type="match status" value="1"/>
</dbReference>
<reference evidence="11 12" key="1">
    <citation type="submission" date="2019-12" db="EMBL/GenBank/DDBJ databases">
        <authorList>
            <person name="Alioto T."/>
            <person name="Alioto T."/>
            <person name="Gomez Garrido J."/>
        </authorList>
    </citation>
    <scope>NUCLEOTIDE SEQUENCE [LARGE SCALE GENOMIC DNA]</scope>
</reference>
<keyword evidence="8" id="KW-0804">Transcription</keyword>
<evidence type="ECO:0000256" key="9">
    <source>
        <dbReference type="PROSITE-ProRule" id="PRU00094"/>
    </source>
</evidence>
<dbReference type="Gramene" id="OE9A121929T1">
    <property type="protein sequence ID" value="OE9A121929C1"/>
    <property type="gene ID" value="OE9A121929"/>
</dbReference>
<evidence type="ECO:0000256" key="4">
    <source>
        <dbReference type="ARBA" id="ARBA00022833"/>
    </source>
</evidence>
<evidence type="ECO:0000256" key="8">
    <source>
        <dbReference type="ARBA" id="ARBA00023163"/>
    </source>
</evidence>
<dbReference type="InterPro" id="IPR000679">
    <property type="entry name" value="Znf_GATA"/>
</dbReference>
<dbReference type="GO" id="GO:0008270">
    <property type="term" value="F:zinc ion binding"/>
    <property type="evidence" value="ECO:0007669"/>
    <property type="project" value="UniProtKB-KW"/>
</dbReference>
<name>A0A8S0RZW4_OLEEU</name>
<protein>
    <submittedName>
        <fullName evidence="11">GATA transcription factor 11-like isoform X1</fullName>
    </submittedName>
</protein>
<evidence type="ECO:0000256" key="2">
    <source>
        <dbReference type="ARBA" id="ARBA00022723"/>
    </source>
</evidence>
<dbReference type="EMBL" id="CACTIH010003793">
    <property type="protein sequence ID" value="CAA2985122.1"/>
    <property type="molecule type" value="Genomic_DNA"/>
</dbReference>
<proteinExistence type="inferred from homology"/>
<evidence type="ECO:0000256" key="7">
    <source>
        <dbReference type="ARBA" id="ARBA00023159"/>
    </source>
</evidence>
<dbReference type="PROSITE" id="PS00344">
    <property type="entry name" value="GATA_ZN_FINGER_1"/>
    <property type="match status" value="1"/>
</dbReference>
<dbReference type="OrthoDB" id="2162994at2759"/>
<dbReference type="FunFam" id="3.30.50.10:FF:000018">
    <property type="entry name" value="GATA transcription factor"/>
    <property type="match status" value="1"/>
</dbReference>
<accession>A0A8S0RZW4</accession>
<dbReference type="InterPro" id="IPR013088">
    <property type="entry name" value="Znf_NHR/GATA"/>
</dbReference>
<keyword evidence="12" id="KW-1185">Reference proteome</keyword>
<dbReference type="PROSITE" id="PS50114">
    <property type="entry name" value="GATA_ZN_FINGER_2"/>
    <property type="match status" value="1"/>
</dbReference>
<dbReference type="GO" id="GO:0006355">
    <property type="term" value="P:regulation of DNA-templated transcription"/>
    <property type="evidence" value="ECO:0007669"/>
    <property type="project" value="InterPro"/>
</dbReference>
<keyword evidence="7" id="KW-0010">Activator</keyword>
<dbReference type="CDD" id="cd00202">
    <property type="entry name" value="ZnF_GATA"/>
    <property type="match status" value="1"/>
</dbReference>
<evidence type="ECO:0000259" key="10">
    <source>
        <dbReference type="PROSITE" id="PS50114"/>
    </source>
</evidence>
<keyword evidence="6" id="KW-0238">DNA-binding</keyword>
<dbReference type="SUPFAM" id="SSF57716">
    <property type="entry name" value="Glucocorticoid receptor-like (DNA-binding domain)"/>
    <property type="match status" value="1"/>
</dbReference>
<keyword evidence="5" id="KW-0805">Transcription regulation</keyword>
<gene>
    <name evidence="11" type="ORF">OLEA9_A121929</name>
</gene>
<evidence type="ECO:0000256" key="1">
    <source>
        <dbReference type="ARBA" id="ARBA00005694"/>
    </source>
</evidence>
<comment type="similarity">
    <text evidence="1">Belongs to the type IV zinc-finger family. Class A subfamily.</text>
</comment>
<dbReference type="GO" id="GO:0005634">
    <property type="term" value="C:nucleus"/>
    <property type="evidence" value="ECO:0007669"/>
    <property type="project" value="TreeGrafter"/>
</dbReference>
<evidence type="ECO:0000313" key="12">
    <source>
        <dbReference type="Proteomes" id="UP000594638"/>
    </source>
</evidence>
<evidence type="ECO:0000256" key="6">
    <source>
        <dbReference type="ARBA" id="ARBA00023125"/>
    </source>
</evidence>
<dbReference type="Proteomes" id="UP000594638">
    <property type="component" value="Unassembled WGS sequence"/>
</dbReference>
<evidence type="ECO:0000256" key="5">
    <source>
        <dbReference type="ARBA" id="ARBA00023015"/>
    </source>
</evidence>
<dbReference type="Gramene" id="OE9A121929T2">
    <property type="protein sequence ID" value="OE9A121929C2"/>
    <property type="gene ID" value="OE9A121929"/>
</dbReference>
<dbReference type="Gramene" id="OE9A121929T3">
    <property type="protein sequence ID" value="OE9A121929C3"/>
    <property type="gene ID" value="OE9A121929"/>
</dbReference>
<dbReference type="GO" id="GO:0043565">
    <property type="term" value="F:sequence-specific DNA binding"/>
    <property type="evidence" value="ECO:0007669"/>
    <property type="project" value="InterPro"/>
</dbReference>
<keyword evidence="2" id="KW-0479">Metal-binding</keyword>
<dbReference type="GO" id="GO:0030154">
    <property type="term" value="P:cell differentiation"/>
    <property type="evidence" value="ECO:0007669"/>
    <property type="project" value="TreeGrafter"/>
</dbReference>
<comment type="caution">
    <text evidence="11">The sequence shown here is derived from an EMBL/GenBank/DDBJ whole genome shotgun (WGS) entry which is preliminary data.</text>
</comment>
<sequence length="338" mass="37483">MNMVESKSCWDGIVNGAVADEEFESILSLLDFPMESLEGDGLVGDWDVSKSQFLGPIPTDTLMELPPNPCGKIVSVLPHPLPKSVALIDKTRKKKQLPEETSSSVILHQHKFTEAQEYGAFQTQSPVSVLESSRCSGGKWVPIKSKRVRFLPWLSAGIVIPVQARSKRVRSSTVNPWLSISSTSKKTSNFRKNRDKRKKLSQLTVANEIMDEGSQKAKASPMVSDSVELQSTSLQRVAASKKCTHCEVTKTPQWREGPTGPKTLCNACGVRYRSGRLYPEYRPAASPTFVPSLHSNSHKKVIEMRNKGKQHTAKVEEPLISPHPGFVPMGSYLFDFMC</sequence>
<keyword evidence="4" id="KW-0862">Zinc</keyword>
<evidence type="ECO:0000256" key="3">
    <source>
        <dbReference type="ARBA" id="ARBA00022771"/>
    </source>
</evidence>
<organism evidence="11 12">
    <name type="scientific">Olea europaea subsp. europaea</name>
    <dbReference type="NCBI Taxonomy" id="158383"/>
    <lineage>
        <taxon>Eukaryota</taxon>
        <taxon>Viridiplantae</taxon>
        <taxon>Streptophyta</taxon>
        <taxon>Embryophyta</taxon>
        <taxon>Tracheophyta</taxon>
        <taxon>Spermatophyta</taxon>
        <taxon>Magnoliopsida</taxon>
        <taxon>eudicotyledons</taxon>
        <taxon>Gunneridae</taxon>
        <taxon>Pentapetalae</taxon>
        <taxon>asterids</taxon>
        <taxon>lamiids</taxon>
        <taxon>Lamiales</taxon>
        <taxon>Oleaceae</taxon>
        <taxon>Oleeae</taxon>
        <taxon>Olea</taxon>
    </lineage>
</organism>
<dbReference type="InterPro" id="IPR051140">
    <property type="entry name" value="GATA_TF"/>
</dbReference>
<dbReference type="AlphaFoldDB" id="A0A8S0RZW4"/>
<feature type="domain" description="GATA-type" evidence="10">
    <location>
        <begin position="237"/>
        <end position="273"/>
    </location>
</feature>
<dbReference type="Gene3D" id="3.30.50.10">
    <property type="entry name" value="Erythroid Transcription Factor GATA-1, subunit A"/>
    <property type="match status" value="1"/>
</dbReference>
<dbReference type="Pfam" id="PF00320">
    <property type="entry name" value="GATA"/>
    <property type="match status" value="1"/>
</dbReference>
<evidence type="ECO:0000313" key="11">
    <source>
        <dbReference type="EMBL" id="CAA2985122.1"/>
    </source>
</evidence>
<dbReference type="SMART" id="SM00401">
    <property type="entry name" value="ZnF_GATA"/>
    <property type="match status" value="1"/>
</dbReference>
<keyword evidence="3 9" id="KW-0863">Zinc-finger</keyword>